<dbReference type="EMBL" id="ML213600">
    <property type="protein sequence ID" value="TFK39179.1"/>
    <property type="molecule type" value="Genomic_DNA"/>
</dbReference>
<organism evidence="2 3">
    <name type="scientific">Crucibulum laeve</name>
    <dbReference type="NCBI Taxonomy" id="68775"/>
    <lineage>
        <taxon>Eukaryota</taxon>
        <taxon>Fungi</taxon>
        <taxon>Dikarya</taxon>
        <taxon>Basidiomycota</taxon>
        <taxon>Agaricomycotina</taxon>
        <taxon>Agaricomycetes</taxon>
        <taxon>Agaricomycetidae</taxon>
        <taxon>Agaricales</taxon>
        <taxon>Agaricineae</taxon>
        <taxon>Nidulariaceae</taxon>
        <taxon>Crucibulum</taxon>
    </lineage>
</organism>
<accession>A0A5C3M189</accession>
<evidence type="ECO:0000313" key="3">
    <source>
        <dbReference type="Proteomes" id="UP000308652"/>
    </source>
</evidence>
<protein>
    <recommendedName>
        <fullName evidence="1">DUF6699 domain-containing protein</fullName>
    </recommendedName>
</protein>
<reference evidence="2 3" key="1">
    <citation type="journal article" date="2019" name="Nat. Ecol. Evol.">
        <title>Megaphylogeny resolves global patterns of mushroom evolution.</title>
        <authorList>
            <person name="Varga T."/>
            <person name="Krizsan K."/>
            <person name="Foldi C."/>
            <person name="Dima B."/>
            <person name="Sanchez-Garcia M."/>
            <person name="Sanchez-Ramirez S."/>
            <person name="Szollosi G.J."/>
            <person name="Szarkandi J.G."/>
            <person name="Papp V."/>
            <person name="Albert L."/>
            <person name="Andreopoulos W."/>
            <person name="Angelini C."/>
            <person name="Antonin V."/>
            <person name="Barry K.W."/>
            <person name="Bougher N.L."/>
            <person name="Buchanan P."/>
            <person name="Buyck B."/>
            <person name="Bense V."/>
            <person name="Catcheside P."/>
            <person name="Chovatia M."/>
            <person name="Cooper J."/>
            <person name="Damon W."/>
            <person name="Desjardin D."/>
            <person name="Finy P."/>
            <person name="Geml J."/>
            <person name="Haridas S."/>
            <person name="Hughes K."/>
            <person name="Justo A."/>
            <person name="Karasinski D."/>
            <person name="Kautmanova I."/>
            <person name="Kiss B."/>
            <person name="Kocsube S."/>
            <person name="Kotiranta H."/>
            <person name="LaButti K.M."/>
            <person name="Lechner B.E."/>
            <person name="Liimatainen K."/>
            <person name="Lipzen A."/>
            <person name="Lukacs Z."/>
            <person name="Mihaltcheva S."/>
            <person name="Morgado L.N."/>
            <person name="Niskanen T."/>
            <person name="Noordeloos M.E."/>
            <person name="Ohm R.A."/>
            <person name="Ortiz-Santana B."/>
            <person name="Ovrebo C."/>
            <person name="Racz N."/>
            <person name="Riley R."/>
            <person name="Savchenko A."/>
            <person name="Shiryaev A."/>
            <person name="Soop K."/>
            <person name="Spirin V."/>
            <person name="Szebenyi C."/>
            <person name="Tomsovsky M."/>
            <person name="Tulloss R.E."/>
            <person name="Uehling J."/>
            <person name="Grigoriev I.V."/>
            <person name="Vagvolgyi C."/>
            <person name="Papp T."/>
            <person name="Martin F.M."/>
            <person name="Miettinen O."/>
            <person name="Hibbett D.S."/>
            <person name="Nagy L.G."/>
        </authorList>
    </citation>
    <scope>NUCLEOTIDE SEQUENCE [LARGE SCALE GENOMIC DNA]</scope>
    <source>
        <strain evidence="2 3">CBS 166.37</strain>
    </source>
</reference>
<dbReference type="AlphaFoldDB" id="A0A5C3M189"/>
<evidence type="ECO:0000259" key="1">
    <source>
        <dbReference type="Pfam" id="PF20415"/>
    </source>
</evidence>
<evidence type="ECO:0000313" key="2">
    <source>
        <dbReference type="EMBL" id="TFK39179.1"/>
    </source>
</evidence>
<feature type="non-terminal residue" evidence="2">
    <location>
        <position position="170"/>
    </location>
</feature>
<dbReference type="Proteomes" id="UP000308652">
    <property type="component" value="Unassembled WGS sequence"/>
</dbReference>
<name>A0A5C3M189_9AGAR</name>
<dbReference type="InterPro" id="IPR046522">
    <property type="entry name" value="DUF6699"/>
</dbReference>
<proteinExistence type="predicted"/>
<gene>
    <name evidence="2" type="ORF">BDQ12DRAFT_584219</name>
</gene>
<sequence length="170" mass="19387">PPPLDFDQSPYSTIPLPPLNVSYLSLNRILEYHRLPPLQYDVTTTPSLATISPPYHQYALQGWQHQAATNPASSSLTIRCSLLESPIIIHPGNIQQNFVTIWDVIFIVHGEIRQRAAQRYQRSFGSHLRRTEMSEEQSRCMVTNFLGGAHIWGGITKSTTERDVWILHLK</sequence>
<feature type="domain" description="DUF6699" evidence="1">
    <location>
        <begin position="38"/>
        <end position="157"/>
    </location>
</feature>
<keyword evidence="3" id="KW-1185">Reference proteome</keyword>
<feature type="non-terminal residue" evidence="2">
    <location>
        <position position="1"/>
    </location>
</feature>
<dbReference type="OrthoDB" id="3172906at2759"/>
<dbReference type="Pfam" id="PF20415">
    <property type="entry name" value="DUF6699"/>
    <property type="match status" value="1"/>
</dbReference>